<reference evidence="2" key="1">
    <citation type="journal article" date="2020" name="Stud. Mycol.">
        <title>101 Dothideomycetes genomes: a test case for predicting lifestyles and emergence of pathogens.</title>
        <authorList>
            <person name="Haridas S."/>
            <person name="Albert R."/>
            <person name="Binder M."/>
            <person name="Bloem J."/>
            <person name="Labutti K."/>
            <person name="Salamov A."/>
            <person name="Andreopoulos B."/>
            <person name="Baker S."/>
            <person name="Barry K."/>
            <person name="Bills G."/>
            <person name="Bluhm B."/>
            <person name="Cannon C."/>
            <person name="Castanera R."/>
            <person name="Culley D."/>
            <person name="Daum C."/>
            <person name="Ezra D."/>
            <person name="Gonzalez J."/>
            <person name="Henrissat B."/>
            <person name="Kuo A."/>
            <person name="Liang C."/>
            <person name="Lipzen A."/>
            <person name="Lutzoni F."/>
            <person name="Magnuson J."/>
            <person name="Mondo S."/>
            <person name="Nolan M."/>
            <person name="Ohm R."/>
            <person name="Pangilinan J."/>
            <person name="Park H.-J."/>
            <person name="Ramirez L."/>
            <person name="Alfaro M."/>
            <person name="Sun H."/>
            <person name="Tritt A."/>
            <person name="Yoshinaga Y."/>
            <person name="Zwiers L.-H."/>
            <person name="Turgeon B."/>
            <person name="Goodwin S."/>
            <person name="Spatafora J."/>
            <person name="Crous P."/>
            <person name="Grigoriev I."/>
        </authorList>
    </citation>
    <scope>NUCLEOTIDE SEQUENCE</scope>
    <source>
        <strain evidence="2">CBS 161.51</strain>
    </source>
</reference>
<evidence type="ECO:0000313" key="2">
    <source>
        <dbReference type="EMBL" id="KAF1934764.1"/>
    </source>
</evidence>
<feature type="region of interest" description="Disordered" evidence="1">
    <location>
        <begin position="1"/>
        <end position="22"/>
    </location>
</feature>
<evidence type="ECO:0000256" key="1">
    <source>
        <dbReference type="SAM" id="MobiDB-lite"/>
    </source>
</evidence>
<evidence type="ECO:0000313" key="3">
    <source>
        <dbReference type="Proteomes" id="UP000800038"/>
    </source>
</evidence>
<accession>A0A6A5S5K1</accession>
<dbReference type="AlphaFoldDB" id="A0A6A5S5K1"/>
<name>A0A6A5S5K1_9PLEO</name>
<gene>
    <name evidence="2" type="ORF">EJ02DRAFT_489058</name>
</gene>
<proteinExistence type="predicted"/>
<dbReference type="OrthoDB" id="3810225at2759"/>
<sequence>MPRKVPKRAAATLEAPASPKRLRLKDNTASQAIVTENLQPQLLFCQPLHKALGTSQATKQPTATEAIEPPTFESELRESQLEEAIVPPNEGSEAATVATSEVVDTLFHSSFADNLDGIVWARVPRFIVPGATA</sequence>
<feature type="non-terminal residue" evidence="2">
    <location>
        <position position="133"/>
    </location>
</feature>
<protein>
    <submittedName>
        <fullName evidence="2">Uncharacterized protein</fullName>
    </submittedName>
</protein>
<organism evidence="2 3">
    <name type="scientific">Clathrospora elynae</name>
    <dbReference type="NCBI Taxonomy" id="706981"/>
    <lineage>
        <taxon>Eukaryota</taxon>
        <taxon>Fungi</taxon>
        <taxon>Dikarya</taxon>
        <taxon>Ascomycota</taxon>
        <taxon>Pezizomycotina</taxon>
        <taxon>Dothideomycetes</taxon>
        <taxon>Pleosporomycetidae</taxon>
        <taxon>Pleosporales</taxon>
        <taxon>Diademaceae</taxon>
        <taxon>Clathrospora</taxon>
    </lineage>
</organism>
<dbReference type="EMBL" id="ML976379">
    <property type="protein sequence ID" value="KAF1934764.1"/>
    <property type="molecule type" value="Genomic_DNA"/>
</dbReference>
<keyword evidence="3" id="KW-1185">Reference proteome</keyword>
<dbReference type="Proteomes" id="UP000800038">
    <property type="component" value="Unassembled WGS sequence"/>
</dbReference>